<dbReference type="PANTHER" id="PTHR43798">
    <property type="entry name" value="MONOACYLGLYCEROL LIPASE"/>
    <property type="match status" value="1"/>
</dbReference>
<gene>
    <name evidence="2" type="ORF">E1267_05610</name>
</gene>
<accession>A0A4R4NLL5</accession>
<feature type="domain" description="AB hydrolase-1" evidence="1">
    <location>
        <begin position="17"/>
        <end position="253"/>
    </location>
</feature>
<dbReference type="OrthoDB" id="2987348at2"/>
<dbReference type="InterPro" id="IPR000073">
    <property type="entry name" value="AB_hydrolase_1"/>
</dbReference>
<dbReference type="Proteomes" id="UP000295157">
    <property type="component" value="Unassembled WGS sequence"/>
</dbReference>
<evidence type="ECO:0000259" key="1">
    <source>
        <dbReference type="Pfam" id="PF12697"/>
    </source>
</evidence>
<comment type="caution">
    <text evidence="2">The sequence shown here is derived from an EMBL/GenBank/DDBJ whole genome shotgun (WGS) entry which is preliminary data.</text>
</comment>
<evidence type="ECO:0000313" key="2">
    <source>
        <dbReference type="EMBL" id="TDC10095.1"/>
    </source>
</evidence>
<keyword evidence="3" id="KW-1185">Reference proteome</keyword>
<organism evidence="2 3">
    <name type="scientific">Nonomuraea longispora</name>
    <dbReference type="NCBI Taxonomy" id="1848320"/>
    <lineage>
        <taxon>Bacteria</taxon>
        <taxon>Bacillati</taxon>
        <taxon>Actinomycetota</taxon>
        <taxon>Actinomycetes</taxon>
        <taxon>Streptosporangiales</taxon>
        <taxon>Streptosporangiaceae</taxon>
        <taxon>Nonomuraea</taxon>
    </lineage>
</organism>
<reference evidence="2 3" key="1">
    <citation type="submission" date="2019-02" db="EMBL/GenBank/DDBJ databases">
        <title>Draft genome sequences of novel Actinobacteria.</title>
        <authorList>
            <person name="Sahin N."/>
            <person name="Ay H."/>
            <person name="Saygin H."/>
        </authorList>
    </citation>
    <scope>NUCLEOTIDE SEQUENCE [LARGE SCALE GENOMIC DNA]</scope>
    <source>
        <strain evidence="2 3">KC201</strain>
    </source>
</reference>
<dbReference type="Gene3D" id="3.40.50.1820">
    <property type="entry name" value="alpha/beta hydrolase"/>
    <property type="match status" value="1"/>
</dbReference>
<proteinExistence type="predicted"/>
<dbReference type="GO" id="GO:0016787">
    <property type="term" value="F:hydrolase activity"/>
    <property type="evidence" value="ECO:0007669"/>
    <property type="project" value="UniProtKB-KW"/>
</dbReference>
<dbReference type="InterPro" id="IPR050266">
    <property type="entry name" value="AB_hydrolase_sf"/>
</dbReference>
<keyword evidence="2" id="KW-0378">Hydrolase</keyword>
<sequence>MMGDVYLESGGEDGPAVLFLHGSGASGAVWRPALDRLRERGTRCRWLVTDLPGHGRSGHRQDYSPEGYADPVADAVAAALTGVQGPVTVVGHSLGGMIGMTLADRTRGITVGSLAVVAMKVAWTGEELARRAATAERPVRVFPGEEQARELFGRVSGMTGPAFTDEDRATGVTARDGGYGLSGDPGIAKAGPATGPELAARMGRVTCPVELACGDRDPGIDPADMAEVLGHPVTVLPGVGHNVHIERPDLIADLVERALGR</sequence>
<dbReference type="InterPro" id="IPR029058">
    <property type="entry name" value="AB_hydrolase_fold"/>
</dbReference>
<dbReference type="SUPFAM" id="SSF53474">
    <property type="entry name" value="alpha/beta-Hydrolases"/>
    <property type="match status" value="1"/>
</dbReference>
<name>A0A4R4NLL5_9ACTN</name>
<protein>
    <submittedName>
        <fullName evidence="2">Alpha/beta hydrolase</fullName>
    </submittedName>
</protein>
<dbReference type="Pfam" id="PF12697">
    <property type="entry name" value="Abhydrolase_6"/>
    <property type="match status" value="1"/>
</dbReference>
<dbReference type="EMBL" id="SMJZ01000012">
    <property type="protein sequence ID" value="TDC10095.1"/>
    <property type="molecule type" value="Genomic_DNA"/>
</dbReference>
<dbReference type="AlphaFoldDB" id="A0A4R4NLL5"/>
<evidence type="ECO:0000313" key="3">
    <source>
        <dbReference type="Proteomes" id="UP000295157"/>
    </source>
</evidence>